<dbReference type="InterPro" id="IPR015887">
    <property type="entry name" value="DNA_glyclase_Znf_dom_DNA_BS"/>
</dbReference>
<dbReference type="GO" id="GO:0000703">
    <property type="term" value="F:oxidized pyrimidine nucleobase lesion DNA N-glycosylase activity"/>
    <property type="evidence" value="ECO:0007669"/>
    <property type="project" value="TreeGrafter"/>
</dbReference>
<evidence type="ECO:0000313" key="17">
    <source>
        <dbReference type="EMBL" id="KZB84636.1"/>
    </source>
</evidence>
<dbReference type="SMART" id="SM01232">
    <property type="entry name" value="H2TH"/>
    <property type="match status" value="1"/>
</dbReference>
<sequence length="267" mass="29169">MPEGDTVFLAGKVLDKALAGKTLRKGEFRVPRLATADLAGREVLGVGTVGKHLLTRFSGDLTLHSHLRMDGKWAVYPAGARWRHPAHHARAILVTEDVQAIGFRVHDLELVPTGEEDRLVGHLGPDLLDPQWTDELAERAAAALAADPDRELGDALLDQRIMAGIGNMYKVEMCFLLGVTPWTPVSDVDPAKAVALGRKLLKANAWHTSQTTTGDQRRGREHWVYERTKQGCFRCGGRLRVAAQGTGHQARPTWFCPKCQSGPVPGG</sequence>
<dbReference type="PANTHER" id="PTHR42697">
    <property type="entry name" value="ENDONUCLEASE 8"/>
    <property type="match status" value="1"/>
</dbReference>
<dbReference type="PROSITE" id="PS01242">
    <property type="entry name" value="ZF_FPG_1"/>
    <property type="match status" value="1"/>
</dbReference>
<keyword evidence="8" id="KW-0238">DNA-binding</keyword>
<evidence type="ECO:0000259" key="15">
    <source>
        <dbReference type="PROSITE" id="PS51066"/>
    </source>
</evidence>
<dbReference type="EMBL" id="LQCI01000014">
    <property type="protein sequence ID" value="KZB84636.1"/>
    <property type="molecule type" value="Genomic_DNA"/>
</dbReference>
<dbReference type="GO" id="GO:0006284">
    <property type="term" value="P:base-excision repair"/>
    <property type="evidence" value="ECO:0007669"/>
    <property type="project" value="InterPro"/>
</dbReference>
<reference evidence="17 19" key="1">
    <citation type="submission" date="2015-12" db="EMBL/GenBank/DDBJ databases">
        <title>Amycolatopsis regifaucium genome sequencing and assembly.</title>
        <authorList>
            <person name="Mayilraj S."/>
        </authorList>
    </citation>
    <scope>NUCLEOTIDE SEQUENCE [LARGE SCALE GENOMIC DNA]</scope>
    <source>
        <strain evidence="17 19">GY080</strain>
    </source>
</reference>
<keyword evidence="3" id="KW-0479">Metal-binding</keyword>
<dbReference type="PROSITE" id="PS51068">
    <property type="entry name" value="FPG_CAT"/>
    <property type="match status" value="1"/>
</dbReference>
<organism evidence="17 19">
    <name type="scientific">Amycolatopsis regifaucium</name>
    <dbReference type="NCBI Taxonomy" id="546365"/>
    <lineage>
        <taxon>Bacteria</taxon>
        <taxon>Bacillati</taxon>
        <taxon>Actinomycetota</taxon>
        <taxon>Actinomycetes</taxon>
        <taxon>Pseudonocardiales</taxon>
        <taxon>Pseudonocardiaceae</taxon>
        <taxon>Amycolatopsis</taxon>
    </lineage>
</organism>
<dbReference type="GO" id="GO:0003684">
    <property type="term" value="F:damaged DNA binding"/>
    <property type="evidence" value="ECO:0007669"/>
    <property type="project" value="InterPro"/>
</dbReference>
<evidence type="ECO:0000256" key="5">
    <source>
        <dbReference type="ARBA" id="ARBA00022771"/>
    </source>
</evidence>
<dbReference type="Pfam" id="PF01149">
    <property type="entry name" value="Fapy_DNA_glyco"/>
    <property type="match status" value="1"/>
</dbReference>
<dbReference type="InterPro" id="IPR044090">
    <property type="entry name" value="Nei2_N"/>
</dbReference>
<feature type="domain" description="Formamidopyrimidine-DNA glycosylase catalytic" evidence="16">
    <location>
        <begin position="2"/>
        <end position="102"/>
    </location>
</feature>
<dbReference type="SMART" id="SM00898">
    <property type="entry name" value="Fapy_DNA_glyco"/>
    <property type="match status" value="1"/>
</dbReference>
<dbReference type="Proteomes" id="UP000186883">
    <property type="component" value="Unassembled WGS sequence"/>
</dbReference>
<dbReference type="AlphaFoldDB" id="A0A154MK00"/>
<accession>A0A154MK00</accession>
<evidence type="ECO:0000313" key="18">
    <source>
        <dbReference type="EMBL" id="OKA11100.1"/>
    </source>
</evidence>
<dbReference type="CDD" id="cd08971">
    <property type="entry name" value="AcNei2_N"/>
    <property type="match status" value="1"/>
</dbReference>
<evidence type="ECO:0000256" key="4">
    <source>
        <dbReference type="ARBA" id="ARBA00022763"/>
    </source>
</evidence>
<evidence type="ECO:0000256" key="12">
    <source>
        <dbReference type="ARBA" id="ARBA00023295"/>
    </source>
</evidence>
<comment type="caution">
    <text evidence="17">The sequence shown here is derived from an EMBL/GenBank/DDBJ whole genome shotgun (WGS) entry which is preliminary data.</text>
</comment>
<proteinExistence type="inferred from homology"/>
<dbReference type="GO" id="GO:0140078">
    <property type="term" value="F:class I DNA-(apurinic or apyrimidinic site) endonuclease activity"/>
    <property type="evidence" value="ECO:0007669"/>
    <property type="project" value="UniProtKB-EC"/>
</dbReference>
<dbReference type="OrthoDB" id="9800855at2"/>
<evidence type="ECO:0000256" key="13">
    <source>
        <dbReference type="ARBA" id="ARBA00044632"/>
    </source>
</evidence>
<dbReference type="PROSITE" id="PS51066">
    <property type="entry name" value="ZF_FPG_2"/>
    <property type="match status" value="1"/>
</dbReference>
<keyword evidence="12" id="KW-0326">Glycosidase</keyword>
<evidence type="ECO:0000259" key="16">
    <source>
        <dbReference type="PROSITE" id="PS51068"/>
    </source>
</evidence>
<evidence type="ECO:0000256" key="3">
    <source>
        <dbReference type="ARBA" id="ARBA00022723"/>
    </source>
</evidence>
<dbReference type="Proteomes" id="UP000076321">
    <property type="component" value="Unassembled WGS sequence"/>
</dbReference>
<dbReference type="SUPFAM" id="SSF57716">
    <property type="entry name" value="Glucocorticoid receptor-like (DNA-binding domain)"/>
    <property type="match status" value="1"/>
</dbReference>
<dbReference type="SUPFAM" id="SSF46946">
    <property type="entry name" value="S13-like H2TH domain"/>
    <property type="match status" value="1"/>
</dbReference>
<dbReference type="EMBL" id="LOBU02000002">
    <property type="protein sequence ID" value="OKA11100.1"/>
    <property type="molecule type" value="Genomic_DNA"/>
</dbReference>
<dbReference type="InterPro" id="IPR015886">
    <property type="entry name" value="H2TH_FPG"/>
</dbReference>
<dbReference type="EC" id="4.2.99.18" evidence="2"/>
<keyword evidence="6" id="KW-0378">Hydrolase</keyword>
<evidence type="ECO:0000256" key="1">
    <source>
        <dbReference type="ARBA" id="ARBA00009409"/>
    </source>
</evidence>
<evidence type="ECO:0000256" key="10">
    <source>
        <dbReference type="ARBA" id="ARBA00023239"/>
    </source>
</evidence>
<comment type="catalytic activity">
    <reaction evidence="13">
        <text>2'-deoxyribonucleotide-(2'-deoxyribose 5'-phosphate)-2'-deoxyribonucleotide-DNA = a 3'-end 2'-deoxyribonucleotide-(2,3-dehydro-2,3-deoxyribose 5'-phosphate)-DNA + a 5'-end 5'-phospho-2'-deoxyribonucleoside-DNA + H(+)</text>
        <dbReference type="Rhea" id="RHEA:66592"/>
        <dbReference type="Rhea" id="RHEA-COMP:13180"/>
        <dbReference type="Rhea" id="RHEA-COMP:16897"/>
        <dbReference type="Rhea" id="RHEA-COMP:17067"/>
        <dbReference type="ChEBI" id="CHEBI:15378"/>
        <dbReference type="ChEBI" id="CHEBI:136412"/>
        <dbReference type="ChEBI" id="CHEBI:157695"/>
        <dbReference type="ChEBI" id="CHEBI:167181"/>
        <dbReference type="EC" id="4.2.99.18"/>
    </reaction>
</comment>
<dbReference type="InterPro" id="IPR012319">
    <property type="entry name" value="FPG_cat"/>
</dbReference>
<keyword evidence="9" id="KW-0234">DNA repair</keyword>
<keyword evidence="11" id="KW-0511">Multifunctional enzyme</keyword>
<keyword evidence="10" id="KW-0456">Lyase</keyword>
<dbReference type="InterPro" id="IPR010979">
    <property type="entry name" value="Ribosomal_uS13-like_H2TH"/>
</dbReference>
<dbReference type="Gene3D" id="3.20.190.10">
    <property type="entry name" value="MutM-like, N-terminal"/>
    <property type="match status" value="1"/>
</dbReference>
<gene>
    <name evidence="18" type="ORF">ATP06_0202875</name>
    <name evidence="17" type="ORF">AVL48_33210</name>
</gene>
<keyword evidence="4" id="KW-0227">DNA damage</keyword>
<dbReference type="InterPro" id="IPR035937">
    <property type="entry name" value="FPG_N"/>
</dbReference>
<name>A0A154MK00_9PSEU</name>
<evidence type="ECO:0000256" key="11">
    <source>
        <dbReference type="ARBA" id="ARBA00023268"/>
    </source>
</evidence>
<evidence type="ECO:0000256" key="6">
    <source>
        <dbReference type="ARBA" id="ARBA00022801"/>
    </source>
</evidence>
<dbReference type="SUPFAM" id="SSF81624">
    <property type="entry name" value="N-terminal domain of MutM-like DNA repair proteins"/>
    <property type="match status" value="1"/>
</dbReference>
<evidence type="ECO:0000256" key="7">
    <source>
        <dbReference type="ARBA" id="ARBA00022833"/>
    </source>
</evidence>
<evidence type="ECO:0000313" key="19">
    <source>
        <dbReference type="Proteomes" id="UP000076321"/>
    </source>
</evidence>
<evidence type="ECO:0000313" key="20">
    <source>
        <dbReference type="Proteomes" id="UP000186883"/>
    </source>
</evidence>
<evidence type="ECO:0000256" key="14">
    <source>
        <dbReference type="PROSITE-ProRule" id="PRU00391"/>
    </source>
</evidence>
<feature type="domain" description="FPG-type" evidence="15">
    <location>
        <begin position="223"/>
        <end position="261"/>
    </location>
</feature>
<evidence type="ECO:0000256" key="8">
    <source>
        <dbReference type="ARBA" id="ARBA00023125"/>
    </source>
</evidence>
<dbReference type="Gene3D" id="1.10.8.50">
    <property type="match status" value="1"/>
</dbReference>
<keyword evidence="7" id="KW-0862">Zinc</keyword>
<comment type="similarity">
    <text evidence="1">Belongs to the FPG family.</text>
</comment>
<dbReference type="InterPro" id="IPR000214">
    <property type="entry name" value="Znf_DNA_glyclase/AP_lyase"/>
</dbReference>
<keyword evidence="20" id="KW-1185">Reference proteome</keyword>
<protein>
    <recommendedName>
        <fullName evidence="2">DNA-(apurinic or apyrimidinic site) lyase</fullName>
        <ecNumber evidence="2">4.2.99.18</ecNumber>
    </recommendedName>
</protein>
<dbReference type="RefSeq" id="WP_061983940.1">
    <property type="nucleotide sequence ID" value="NZ_FOPQ01000009.1"/>
</dbReference>
<keyword evidence="5 14" id="KW-0863">Zinc-finger</keyword>
<evidence type="ECO:0000256" key="2">
    <source>
        <dbReference type="ARBA" id="ARBA00012720"/>
    </source>
</evidence>
<evidence type="ECO:0000256" key="9">
    <source>
        <dbReference type="ARBA" id="ARBA00023204"/>
    </source>
</evidence>
<dbReference type="GO" id="GO:0008270">
    <property type="term" value="F:zinc ion binding"/>
    <property type="evidence" value="ECO:0007669"/>
    <property type="project" value="UniProtKB-KW"/>
</dbReference>
<reference evidence="18 20" key="2">
    <citation type="submission" date="2016-11" db="EMBL/GenBank/DDBJ databases">
        <title>Genome sequencing of Amycolatopsis regifaucium.</title>
        <authorList>
            <person name="Mayilraj S."/>
            <person name="Kaur N."/>
        </authorList>
    </citation>
    <scope>NUCLEOTIDE SEQUENCE [LARGE SCALE GENOMIC DNA]</scope>
    <source>
        <strain evidence="18 20">GY080</strain>
    </source>
</reference>
<dbReference type="PANTHER" id="PTHR42697:SF1">
    <property type="entry name" value="ENDONUCLEASE 8"/>
    <property type="match status" value="1"/>
</dbReference>